<dbReference type="EMBL" id="KZ293664">
    <property type="protein sequence ID" value="PBK90846.1"/>
    <property type="molecule type" value="Genomic_DNA"/>
</dbReference>
<name>A0A2H3DTS0_ARMGA</name>
<sequence length="124" mass="14237">MFEDILAGEVCRNSTSLPFRFAFHCCFSVFVPRTQMQWYGQSPFHRIESGKAGAADRTDARQRHARNEMSNSGRILGRKSIPENPSCVRERLVSTDAESYISQFLKFALQYSRHASPKEERTDT</sequence>
<dbReference type="Proteomes" id="UP000217790">
    <property type="component" value="Unassembled WGS sequence"/>
</dbReference>
<proteinExistence type="predicted"/>
<organism evidence="2 3">
    <name type="scientific">Armillaria gallica</name>
    <name type="common">Bulbous honey fungus</name>
    <name type="synonym">Armillaria bulbosa</name>
    <dbReference type="NCBI Taxonomy" id="47427"/>
    <lineage>
        <taxon>Eukaryota</taxon>
        <taxon>Fungi</taxon>
        <taxon>Dikarya</taxon>
        <taxon>Basidiomycota</taxon>
        <taxon>Agaricomycotina</taxon>
        <taxon>Agaricomycetes</taxon>
        <taxon>Agaricomycetidae</taxon>
        <taxon>Agaricales</taxon>
        <taxon>Marasmiineae</taxon>
        <taxon>Physalacriaceae</taxon>
        <taxon>Armillaria</taxon>
    </lineage>
</organism>
<evidence type="ECO:0000313" key="2">
    <source>
        <dbReference type="EMBL" id="PBK90846.1"/>
    </source>
</evidence>
<gene>
    <name evidence="2" type="ORF">ARMGADRAFT_294995</name>
</gene>
<reference evidence="3" key="1">
    <citation type="journal article" date="2017" name="Nat. Ecol. Evol.">
        <title>Genome expansion and lineage-specific genetic innovations in the forest pathogenic fungi Armillaria.</title>
        <authorList>
            <person name="Sipos G."/>
            <person name="Prasanna A.N."/>
            <person name="Walter M.C."/>
            <person name="O'Connor E."/>
            <person name="Balint B."/>
            <person name="Krizsan K."/>
            <person name="Kiss B."/>
            <person name="Hess J."/>
            <person name="Varga T."/>
            <person name="Slot J."/>
            <person name="Riley R."/>
            <person name="Boka B."/>
            <person name="Rigling D."/>
            <person name="Barry K."/>
            <person name="Lee J."/>
            <person name="Mihaltcheva S."/>
            <person name="LaButti K."/>
            <person name="Lipzen A."/>
            <person name="Waldron R."/>
            <person name="Moloney N.M."/>
            <person name="Sperisen C."/>
            <person name="Kredics L."/>
            <person name="Vagvoelgyi C."/>
            <person name="Patrignani A."/>
            <person name="Fitzpatrick D."/>
            <person name="Nagy I."/>
            <person name="Doyle S."/>
            <person name="Anderson J.B."/>
            <person name="Grigoriev I.V."/>
            <person name="Gueldener U."/>
            <person name="Muensterkoetter M."/>
            <person name="Nagy L.G."/>
        </authorList>
    </citation>
    <scope>NUCLEOTIDE SEQUENCE [LARGE SCALE GENOMIC DNA]</scope>
    <source>
        <strain evidence="3">Ar21-2</strain>
    </source>
</reference>
<evidence type="ECO:0000256" key="1">
    <source>
        <dbReference type="SAM" id="MobiDB-lite"/>
    </source>
</evidence>
<keyword evidence="3" id="KW-1185">Reference proteome</keyword>
<dbReference type="AlphaFoldDB" id="A0A2H3DTS0"/>
<dbReference type="InParanoid" id="A0A2H3DTS0"/>
<evidence type="ECO:0000313" key="3">
    <source>
        <dbReference type="Proteomes" id="UP000217790"/>
    </source>
</evidence>
<protein>
    <submittedName>
        <fullName evidence="2">Uncharacterized protein</fullName>
    </submittedName>
</protein>
<feature type="compositionally biased region" description="Basic and acidic residues" evidence="1">
    <location>
        <begin position="49"/>
        <end position="67"/>
    </location>
</feature>
<feature type="region of interest" description="Disordered" evidence="1">
    <location>
        <begin position="49"/>
        <end position="82"/>
    </location>
</feature>
<accession>A0A2H3DTS0</accession>